<name>A0A372IK52_9BACT</name>
<organism evidence="1 2">
    <name type="scientific">Paracidobacterium acidisoli</name>
    <dbReference type="NCBI Taxonomy" id="2303751"/>
    <lineage>
        <taxon>Bacteria</taxon>
        <taxon>Pseudomonadati</taxon>
        <taxon>Acidobacteriota</taxon>
        <taxon>Terriglobia</taxon>
        <taxon>Terriglobales</taxon>
        <taxon>Acidobacteriaceae</taxon>
        <taxon>Paracidobacterium</taxon>
    </lineage>
</organism>
<sequence>MQIELSDKLQNALEQAAASAGMSVSRYAGLLMEEQLAQDSQRAILRSQAIDALIEHMKTAASASGRERRGWREFIHEGHAV</sequence>
<dbReference type="EMBL" id="QVQT01000008">
    <property type="protein sequence ID" value="RFU14953.1"/>
    <property type="molecule type" value="Genomic_DNA"/>
</dbReference>
<dbReference type="AlphaFoldDB" id="A0A372IK52"/>
<dbReference type="OrthoDB" id="9896992at2"/>
<keyword evidence="2" id="KW-1185">Reference proteome</keyword>
<accession>A0A372IK52</accession>
<evidence type="ECO:0000313" key="2">
    <source>
        <dbReference type="Proteomes" id="UP000264702"/>
    </source>
</evidence>
<dbReference type="RefSeq" id="WP_117303313.1">
    <property type="nucleotide sequence ID" value="NZ_QVQT02000008.1"/>
</dbReference>
<protein>
    <submittedName>
        <fullName evidence="1">Uncharacterized protein</fullName>
    </submittedName>
</protein>
<reference evidence="1 2" key="1">
    <citation type="submission" date="2018-08" db="EMBL/GenBank/DDBJ databases">
        <title>Acidipila sp. 4G-K13, an acidobacterium isolated from forest soil.</title>
        <authorList>
            <person name="Gao Z.-H."/>
            <person name="Qiu L.-H."/>
        </authorList>
    </citation>
    <scope>NUCLEOTIDE SEQUENCE [LARGE SCALE GENOMIC DNA]</scope>
    <source>
        <strain evidence="1 2">4G-K13</strain>
    </source>
</reference>
<proteinExistence type="predicted"/>
<gene>
    <name evidence="1" type="ORF">D0Y96_19270</name>
</gene>
<evidence type="ECO:0000313" key="1">
    <source>
        <dbReference type="EMBL" id="RFU14953.1"/>
    </source>
</evidence>
<dbReference type="Proteomes" id="UP000264702">
    <property type="component" value="Unassembled WGS sequence"/>
</dbReference>
<comment type="caution">
    <text evidence="1">The sequence shown here is derived from an EMBL/GenBank/DDBJ whole genome shotgun (WGS) entry which is preliminary data.</text>
</comment>